<dbReference type="PROSITE" id="PS50928">
    <property type="entry name" value="ABC_TM1"/>
    <property type="match status" value="1"/>
</dbReference>
<feature type="transmembrane region" description="Helical" evidence="8">
    <location>
        <begin position="34"/>
        <end position="53"/>
    </location>
</feature>
<dbReference type="InterPro" id="IPR000515">
    <property type="entry name" value="MetI-like"/>
</dbReference>
<evidence type="ECO:0000313" key="15">
    <source>
        <dbReference type="EMBL" id="CAB4927319.1"/>
    </source>
</evidence>
<feature type="transmembrane region" description="Helical" evidence="8">
    <location>
        <begin position="211"/>
        <end position="233"/>
    </location>
</feature>
<accession>A0A6J6PTI3</accession>
<feature type="transmembrane region" description="Helical" evidence="8">
    <location>
        <begin position="85"/>
        <end position="107"/>
    </location>
</feature>
<dbReference type="EMBL" id="CAEZYB010000032">
    <property type="protein sequence ID" value="CAB4700065.1"/>
    <property type="molecule type" value="Genomic_DNA"/>
</dbReference>
<keyword evidence="6 8" id="KW-1133">Transmembrane helix</keyword>
<evidence type="ECO:0000313" key="14">
    <source>
        <dbReference type="EMBL" id="CAB4842196.1"/>
    </source>
</evidence>
<dbReference type="EMBL" id="CAFABI010000016">
    <property type="protein sequence ID" value="CAB4821727.1"/>
    <property type="molecule type" value="Genomic_DNA"/>
</dbReference>
<dbReference type="GO" id="GO:0005886">
    <property type="term" value="C:plasma membrane"/>
    <property type="evidence" value="ECO:0007669"/>
    <property type="project" value="UniProtKB-SubCell"/>
</dbReference>
<dbReference type="EMBL" id="CAEZZR010000058">
    <property type="protein sequence ID" value="CAB4774362.1"/>
    <property type="molecule type" value="Genomic_DNA"/>
</dbReference>
<evidence type="ECO:0000313" key="11">
    <source>
        <dbReference type="EMBL" id="CAB4700065.1"/>
    </source>
</evidence>
<evidence type="ECO:0000313" key="10">
    <source>
        <dbReference type="EMBL" id="CAB4669395.1"/>
    </source>
</evidence>
<evidence type="ECO:0000256" key="1">
    <source>
        <dbReference type="ARBA" id="ARBA00004651"/>
    </source>
</evidence>
<dbReference type="Gene3D" id="1.10.3720.10">
    <property type="entry name" value="MetI-like"/>
    <property type="match status" value="1"/>
</dbReference>
<evidence type="ECO:0000256" key="2">
    <source>
        <dbReference type="ARBA" id="ARBA00007069"/>
    </source>
</evidence>
<proteinExistence type="inferred from homology"/>
<evidence type="ECO:0000256" key="5">
    <source>
        <dbReference type="ARBA" id="ARBA00022692"/>
    </source>
</evidence>
<feature type="transmembrane region" description="Helical" evidence="8">
    <location>
        <begin position="275"/>
        <end position="295"/>
    </location>
</feature>
<dbReference type="EMBL" id="CAEZWO010000135">
    <property type="protein sequence ID" value="CAB4669395.1"/>
    <property type="molecule type" value="Genomic_DNA"/>
</dbReference>
<evidence type="ECO:0000256" key="3">
    <source>
        <dbReference type="ARBA" id="ARBA00022448"/>
    </source>
</evidence>
<keyword evidence="3" id="KW-0813">Transport</keyword>
<dbReference type="EMBL" id="CAFBOJ010000106">
    <property type="protein sequence ID" value="CAB4984704.1"/>
    <property type="molecule type" value="Genomic_DNA"/>
</dbReference>
<dbReference type="AlphaFoldDB" id="A0A6J6PTI3"/>
<evidence type="ECO:0000313" key="12">
    <source>
        <dbReference type="EMBL" id="CAB4774362.1"/>
    </source>
</evidence>
<dbReference type="EMBL" id="CAFBMY010000094">
    <property type="protein sequence ID" value="CAB4927319.1"/>
    <property type="molecule type" value="Genomic_DNA"/>
</dbReference>
<evidence type="ECO:0000256" key="8">
    <source>
        <dbReference type="SAM" id="Phobius"/>
    </source>
</evidence>
<dbReference type="SUPFAM" id="SSF161098">
    <property type="entry name" value="MetI-like"/>
    <property type="match status" value="1"/>
</dbReference>
<evidence type="ECO:0000313" key="17">
    <source>
        <dbReference type="EMBL" id="CAB5050949.1"/>
    </source>
</evidence>
<evidence type="ECO:0000256" key="4">
    <source>
        <dbReference type="ARBA" id="ARBA00022475"/>
    </source>
</evidence>
<evidence type="ECO:0000256" key="6">
    <source>
        <dbReference type="ARBA" id="ARBA00022989"/>
    </source>
</evidence>
<sequence length="302" mass="32607">MSLTTTKRAGSLKTGVGPLHFANKGNSYKSALPLLPFFAFIAYFLVFPLTFIVRDAFLDNDGKFTFENFAECFKGVYGHSFFVSIQLSFISAAIGAVVGALIASAIVKTGSRFRKATAASASVLANTGGVPLAFMFLAGFGTEGLVTRALKFLGWNIYGGTFTLFSSAGIILVYSFFQIPLMVLIFSPALENVRPEWREASDSLGGTRLTYFRRVMVPLLFPAFISTALLLFANSFSAYATARAMTAGTLPLMPLLIGNLVDGNVIANQQHLGQAMAVCMIGVSIIVMSIYVLVLRFSKVKR</sequence>
<gene>
    <name evidence="10" type="ORF">UFOPK2254_01185</name>
    <name evidence="11" type="ORF">UFOPK2646_00417</name>
    <name evidence="12" type="ORF">UFOPK2907_00740</name>
    <name evidence="13" type="ORF">UFOPK3197_00244</name>
    <name evidence="14" type="ORF">UFOPK3241_00608</name>
    <name evidence="15" type="ORF">UFOPK3707_00669</name>
    <name evidence="16" type="ORF">UFOPK3937_00935</name>
    <name evidence="17" type="ORF">UFOPK4265_00697</name>
</gene>
<keyword evidence="4" id="KW-1003">Cell membrane</keyword>
<dbReference type="EMBL" id="CAFBQK010000076">
    <property type="protein sequence ID" value="CAB5050949.1"/>
    <property type="molecule type" value="Genomic_DNA"/>
</dbReference>
<evidence type="ECO:0000313" key="16">
    <source>
        <dbReference type="EMBL" id="CAB4984704.1"/>
    </source>
</evidence>
<dbReference type="Pfam" id="PF00528">
    <property type="entry name" value="BPD_transp_1"/>
    <property type="match status" value="1"/>
</dbReference>
<dbReference type="GO" id="GO:0055085">
    <property type="term" value="P:transmembrane transport"/>
    <property type="evidence" value="ECO:0007669"/>
    <property type="project" value="InterPro"/>
</dbReference>
<organism evidence="11">
    <name type="scientific">freshwater metagenome</name>
    <dbReference type="NCBI Taxonomy" id="449393"/>
    <lineage>
        <taxon>unclassified sequences</taxon>
        <taxon>metagenomes</taxon>
        <taxon>ecological metagenomes</taxon>
    </lineage>
</organism>
<comment type="subcellular location">
    <subcellularLocation>
        <location evidence="1">Cell membrane</location>
        <topology evidence="1">Multi-pass membrane protein</topology>
    </subcellularLocation>
</comment>
<feature type="transmembrane region" description="Helical" evidence="8">
    <location>
        <begin position="162"/>
        <end position="190"/>
    </location>
</feature>
<evidence type="ECO:0000259" key="9">
    <source>
        <dbReference type="PROSITE" id="PS50928"/>
    </source>
</evidence>
<comment type="similarity">
    <text evidence="2">Belongs to the binding-protein-dependent transport system permease family. CysTW subfamily.</text>
</comment>
<name>A0A6J6PTI3_9ZZZZ</name>
<dbReference type="PANTHER" id="PTHR42929">
    <property type="entry name" value="INNER MEMBRANE ABC TRANSPORTER PERMEASE PROTEIN YDCU-RELATED-RELATED"/>
    <property type="match status" value="1"/>
</dbReference>
<dbReference type="PANTHER" id="PTHR42929:SF1">
    <property type="entry name" value="INNER MEMBRANE ABC TRANSPORTER PERMEASE PROTEIN YDCU-RELATED"/>
    <property type="match status" value="1"/>
</dbReference>
<evidence type="ECO:0000256" key="7">
    <source>
        <dbReference type="ARBA" id="ARBA00023136"/>
    </source>
</evidence>
<dbReference type="CDD" id="cd06261">
    <property type="entry name" value="TM_PBP2"/>
    <property type="match status" value="1"/>
</dbReference>
<keyword evidence="5 8" id="KW-0812">Transmembrane</keyword>
<dbReference type="InterPro" id="IPR035906">
    <property type="entry name" value="MetI-like_sf"/>
</dbReference>
<reference evidence="11" key="1">
    <citation type="submission" date="2020-05" db="EMBL/GenBank/DDBJ databases">
        <authorList>
            <person name="Chiriac C."/>
            <person name="Salcher M."/>
            <person name="Ghai R."/>
            <person name="Kavagutti S V."/>
        </authorList>
    </citation>
    <scope>NUCLEOTIDE SEQUENCE</scope>
</reference>
<dbReference type="EMBL" id="CAFAZX010000025">
    <property type="protein sequence ID" value="CAB4842196.1"/>
    <property type="molecule type" value="Genomic_DNA"/>
</dbReference>
<protein>
    <submittedName>
        <fullName evidence="11">Unannotated protein</fullName>
    </submittedName>
</protein>
<keyword evidence="7 8" id="KW-0472">Membrane</keyword>
<feature type="transmembrane region" description="Helical" evidence="8">
    <location>
        <begin position="119"/>
        <end position="142"/>
    </location>
</feature>
<feature type="domain" description="ABC transmembrane type-1" evidence="9">
    <location>
        <begin position="81"/>
        <end position="293"/>
    </location>
</feature>
<evidence type="ECO:0000313" key="13">
    <source>
        <dbReference type="EMBL" id="CAB4821727.1"/>
    </source>
</evidence>